<keyword evidence="2" id="KW-0732">Signal</keyword>
<accession>A0A6A6X790</accession>
<organism evidence="3 4">
    <name type="scientific">Melanomma pulvis-pyrius CBS 109.77</name>
    <dbReference type="NCBI Taxonomy" id="1314802"/>
    <lineage>
        <taxon>Eukaryota</taxon>
        <taxon>Fungi</taxon>
        <taxon>Dikarya</taxon>
        <taxon>Ascomycota</taxon>
        <taxon>Pezizomycotina</taxon>
        <taxon>Dothideomycetes</taxon>
        <taxon>Pleosporomycetidae</taxon>
        <taxon>Pleosporales</taxon>
        <taxon>Melanommataceae</taxon>
        <taxon>Melanomma</taxon>
    </lineage>
</organism>
<feature type="region of interest" description="Disordered" evidence="1">
    <location>
        <begin position="135"/>
        <end position="167"/>
    </location>
</feature>
<name>A0A6A6X790_9PLEO</name>
<feature type="chain" id="PRO_5025373323" description="GPI anchored cell wall protein" evidence="2">
    <location>
        <begin position="20"/>
        <end position="194"/>
    </location>
</feature>
<reference evidence="3" key="1">
    <citation type="journal article" date="2020" name="Stud. Mycol.">
        <title>101 Dothideomycetes genomes: a test case for predicting lifestyles and emergence of pathogens.</title>
        <authorList>
            <person name="Haridas S."/>
            <person name="Albert R."/>
            <person name="Binder M."/>
            <person name="Bloem J."/>
            <person name="Labutti K."/>
            <person name="Salamov A."/>
            <person name="Andreopoulos B."/>
            <person name="Baker S."/>
            <person name="Barry K."/>
            <person name="Bills G."/>
            <person name="Bluhm B."/>
            <person name="Cannon C."/>
            <person name="Castanera R."/>
            <person name="Culley D."/>
            <person name="Daum C."/>
            <person name="Ezra D."/>
            <person name="Gonzalez J."/>
            <person name="Henrissat B."/>
            <person name="Kuo A."/>
            <person name="Liang C."/>
            <person name="Lipzen A."/>
            <person name="Lutzoni F."/>
            <person name="Magnuson J."/>
            <person name="Mondo S."/>
            <person name="Nolan M."/>
            <person name="Ohm R."/>
            <person name="Pangilinan J."/>
            <person name="Park H.-J."/>
            <person name="Ramirez L."/>
            <person name="Alfaro M."/>
            <person name="Sun H."/>
            <person name="Tritt A."/>
            <person name="Yoshinaga Y."/>
            <person name="Zwiers L.-H."/>
            <person name="Turgeon B."/>
            <person name="Goodwin S."/>
            <person name="Spatafora J."/>
            <person name="Crous P."/>
            <person name="Grigoriev I."/>
        </authorList>
    </citation>
    <scope>NUCLEOTIDE SEQUENCE</scope>
    <source>
        <strain evidence="3">CBS 109.77</strain>
    </source>
</reference>
<feature type="signal peptide" evidence="2">
    <location>
        <begin position="1"/>
        <end position="19"/>
    </location>
</feature>
<keyword evidence="4" id="KW-1185">Reference proteome</keyword>
<dbReference type="Proteomes" id="UP000799757">
    <property type="component" value="Unassembled WGS sequence"/>
</dbReference>
<feature type="compositionally biased region" description="Low complexity" evidence="1">
    <location>
        <begin position="154"/>
        <end position="167"/>
    </location>
</feature>
<dbReference type="OrthoDB" id="5091764at2759"/>
<dbReference type="EMBL" id="MU001979">
    <property type="protein sequence ID" value="KAF2792246.1"/>
    <property type="molecule type" value="Genomic_DNA"/>
</dbReference>
<evidence type="ECO:0008006" key="5">
    <source>
        <dbReference type="Google" id="ProtNLM"/>
    </source>
</evidence>
<dbReference type="AlphaFoldDB" id="A0A6A6X790"/>
<sequence length="194" mass="18992">MKSFTALTALATLLSTTSAATVTLKTTDCLQPIALLQFTIDTDKLVAKELKSLCGLELISASGVSLDSLSCQAFKDAEGKEPGSAIFNSTSPALIATNPVQEGSILCKSSEAPNGNGTVSITSIITVLPSGAPPASSGTAIPTPSGNSTVPSVTGGPSVAPSSTTTGAPAPTGAAAQMGLSVGVVAAAFAVLLL</sequence>
<evidence type="ECO:0000313" key="3">
    <source>
        <dbReference type="EMBL" id="KAF2792246.1"/>
    </source>
</evidence>
<protein>
    <recommendedName>
        <fullName evidence="5">GPI anchored cell wall protein</fullName>
    </recommendedName>
</protein>
<feature type="compositionally biased region" description="Polar residues" evidence="1">
    <location>
        <begin position="136"/>
        <end position="152"/>
    </location>
</feature>
<proteinExistence type="predicted"/>
<evidence type="ECO:0000256" key="2">
    <source>
        <dbReference type="SAM" id="SignalP"/>
    </source>
</evidence>
<evidence type="ECO:0000256" key="1">
    <source>
        <dbReference type="SAM" id="MobiDB-lite"/>
    </source>
</evidence>
<evidence type="ECO:0000313" key="4">
    <source>
        <dbReference type="Proteomes" id="UP000799757"/>
    </source>
</evidence>
<gene>
    <name evidence="3" type="ORF">K505DRAFT_326318</name>
</gene>